<feature type="signal peptide" evidence="2">
    <location>
        <begin position="1"/>
        <end position="21"/>
    </location>
</feature>
<evidence type="ECO:0000313" key="5">
    <source>
        <dbReference type="Proteomes" id="UP000199138"/>
    </source>
</evidence>
<organism evidence="4 5">
    <name type="scientific">Pustulibacterium marinum</name>
    <dbReference type="NCBI Taxonomy" id="1224947"/>
    <lineage>
        <taxon>Bacteria</taxon>
        <taxon>Pseudomonadati</taxon>
        <taxon>Bacteroidota</taxon>
        <taxon>Flavobacteriia</taxon>
        <taxon>Flavobacteriales</taxon>
        <taxon>Flavobacteriaceae</taxon>
        <taxon>Pustulibacterium</taxon>
    </lineage>
</organism>
<dbReference type="STRING" id="1224947.SAMN05216480_112120"/>
<dbReference type="PANTHER" id="PTHR46594:SF4">
    <property type="entry name" value="P-TYPE CATION-TRANSPORTING ATPASE"/>
    <property type="match status" value="1"/>
</dbReference>
<evidence type="ECO:0000313" key="4">
    <source>
        <dbReference type="EMBL" id="SFU67323.1"/>
    </source>
</evidence>
<feature type="chain" id="PRO_5011751569" evidence="2">
    <location>
        <begin position="22"/>
        <end position="116"/>
    </location>
</feature>
<dbReference type="PROSITE" id="PS50846">
    <property type="entry name" value="HMA_2"/>
    <property type="match status" value="1"/>
</dbReference>
<dbReference type="RefSeq" id="WP_009780796.1">
    <property type="nucleotide sequence ID" value="NZ_FPBK01000012.1"/>
</dbReference>
<evidence type="ECO:0000256" key="2">
    <source>
        <dbReference type="SAM" id="SignalP"/>
    </source>
</evidence>
<keyword evidence="2" id="KW-0732">Signal</keyword>
<dbReference type="OrthoDB" id="5513217at2"/>
<dbReference type="EMBL" id="FPBK01000012">
    <property type="protein sequence ID" value="SFU67323.1"/>
    <property type="molecule type" value="Genomic_DNA"/>
</dbReference>
<dbReference type="PRINTS" id="PR00946">
    <property type="entry name" value="HGSCAVENGER"/>
</dbReference>
<keyword evidence="1" id="KW-0479">Metal-binding</keyword>
<dbReference type="PANTHER" id="PTHR46594">
    <property type="entry name" value="P-TYPE CATION-TRANSPORTING ATPASE"/>
    <property type="match status" value="1"/>
</dbReference>
<dbReference type="AlphaFoldDB" id="A0A1I7I2Y4"/>
<gene>
    <name evidence="4" type="ORF">SAMN05216480_112120</name>
</gene>
<dbReference type="Proteomes" id="UP000199138">
    <property type="component" value="Unassembled WGS sequence"/>
</dbReference>
<proteinExistence type="predicted"/>
<feature type="domain" description="HMA" evidence="3">
    <location>
        <begin position="44"/>
        <end position="110"/>
    </location>
</feature>
<dbReference type="InterPro" id="IPR006121">
    <property type="entry name" value="HMA_dom"/>
</dbReference>
<dbReference type="InterPro" id="IPR036163">
    <property type="entry name" value="HMA_dom_sf"/>
</dbReference>
<accession>A0A1I7I2Y4</accession>
<keyword evidence="5" id="KW-1185">Reference proteome</keyword>
<dbReference type="GO" id="GO:0046872">
    <property type="term" value="F:metal ion binding"/>
    <property type="evidence" value="ECO:0007669"/>
    <property type="project" value="UniProtKB-KW"/>
</dbReference>
<dbReference type="InterPro" id="IPR001802">
    <property type="entry name" value="MerP/CopZ"/>
</dbReference>
<name>A0A1I7I2Y4_9FLAO</name>
<evidence type="ECO:0000256" key="1">
    <source>
        <dbReference type="ARBA" id="ARBA00022723"/>
    </source>
</evidence>
<evidence type="ECO:0000259" key="3">
    <source>
        <dbReference type="PROSITE" id="PS50846"/>
    </source>
</evidence>
<dbReference type="Gene3D" id="3.30.70.100">
    <property type="match status" value="1"/>
</dbReference>
<dbReference type="Pfam" id="PF00403">
    <property type="entry name" value="HMA"/>
    <property type="match status" value="1"/>
</dbReference>
<protein>
    <submittedName>
        <fullName evidence="4">Copper chaperone CopZ</fullName>
    </submittedName>
</protein>
<sequence length="116" mass="12925">MKKLLVISGLFLLLFSFNAQAQSCCLPKNDKKVEKANINMQETKTVTLKVTGMTCMSCSNHVMKALEKVEGVIEPLVEYKEDRAVVTFNPKLTTVEAIIEAINKTPYKASLMEPKS</sequence>
<dbReference type="CDD" id="cd00371">
    <property type="entry name" value="HMA"/>
    <property type="match status" value="1"/>
</dbReference>
<dbReference type="FunFam" id="3.30.70.100:FF:000005">
    <property type="entry name" value="Copper-exporting P-type ATPase A"/>
    <property type="match status" value="1"/>
</dbReference>
<reference evidence="4 5" key="1">
    <citation type="submission" date="2016-10" db="EMBL/GenBank/DDBJ databases">
        <authorList>
            <person name="de Groot N.N."/>
        </authorList>
    </citation>
    <scope>NUCLEOTIDE SEQUENCE [LARGE SCALE GENOMIC DNA]</scope>
    <source>
        <strain evidence="4 5">CGMCC 1.12333</strain>
    </source>
</reference>
<dbReference type="SUPFAM" id="SSF55008">
    <property type="entry name" value="HMA, heavy metal-associated domain"/>
    <property type="match status" value="1"/>
</dbReference>
<dbReference type="InterPro" id="IPR017969">
    <property type="entry name" value="Heavy-metal-associated_CS"/>
</dbReference>
<dbReference type="PROSITE" id="PS01047">
    <property type="entry name" value="HMA_1"/>
    <property type="match status" value="1"/>
</dbReference>